<evidence type="ECO:0000313" key="1">
    <source>
        <dbReference type="EMBL" id="MPN29569.1"/>
    </source>
</evidence>
<accession>A0A645GUY9</accession>
<protein>
    <submittedName>
        <fullName evidence="1">Uncharacterized protein</fullName>
    </submittedName>
</protein>
<dbReference type="EMBL" id="VSSQ01080325">
    <property type="protein sequence ID" value="MPN29569.1"/>
    <property type="molecule type" value="Genomic_DNA"/>
</dbReference>
<comment type="caution">
    <text evidence="1">The sequence shown here is derived from an EMBL/GenBank/DDBJ whole genome shotgun (WGS) entry which is preliminary data.</text>
</comment>
<sequence>MGYRIRVPAADTQAVWMPEFEHGKMQTDQSGEDLRTGGSGSDQLNIDRLGMEFWRSDVLHDRMLLKFILDGTRYRFGKDVHLPCSRSLTIFSQKRSRPRG</sequence>
<name>A0A645GUY9_9ZZZZ</name>
<organism evidence="1">
    <name type="scientific">bioreactor metagenome</name>
    <dbReference type="NCBI Taxonomy" id="1076179"/>
    <lineage>
        <taxon>unclassified sequences</taxon>
        <taxon>metagenomes</taxon>
        <taxon>ecological metagenomes</taxon>
    </lineage>
</organism>
<dbReference type="AlphaFoldDB" id="A0A645GUY9"/>
<reference evidence="1" key="1">
    <citation type="submission" date="2019-08" db="EMBL/GenBank/DDBJ databases">
        <authorList>
            <person name="Kucharzyk K."/>
            <person name="Murdoch R.W."/>
            <person name="Higgins S."/>
            <person name="Loffler F."/>
        </authorList>
    </citation>
    <scope>NUCLEOTIDE SEQUENCE</scope>
</reference>
<proteinExistence type="predicted"/>
<gene>
    <name evidence="1" type="ORF">SDC9_177022</name>
</gene>